<keyword evidence="3" id="KW-1185">Reference proteome</keyword>
<gene>
    <name evidence="2" type="ORF">QTJ16_006335</name>
</gene>
<name>A0AAD9SVD3_9HELO</name>
<dbReference type="EMBL" id="JAUBYV010000010">
    <property type="protein sequence ID" value="KAK2624385.1"/>
    <property type="molecule type" value="Genomic_DNA"/>
</dbReference>
<feature type="region of interest" description="Disordered" evidence="1">
    <location>
        <begin position="25"/>
        <end position="47"/>
    </location>
</feature>
<proteinExistence type="predicted"/>
<dbReference type="AlphaFoldDB" id="A0AAD9SVD3"/>
<evidence type="ECO:0000313" key="2">
    <source>
        <dbReference type="EMBL" id="KAK2624385.1"/>
    </source>
</evidence>
<sequence length="82" mass="8405">MAFQEANHAVVPTILSAAAITEAANFTSSEERAGGRTATARTGPPVAQAAISTAAPRRLGGLIVERATAASGGRGQRWTWTN</sequence>
<accession>A0AAD9SVD3</accession>
<reference evidence="2" key="1">
    <citation type="submission" date="2023-06" db="EMBL/GenBank/DDBJ databases">
        <title>Draft genome of Marssonina rosae.</title>
        <authorList>
            <person name="Cheng Q."/>
        </authorList>
    </citation>
    <scope>NUCLEOTIDE SEQUENCE</scope>
    <source>
        <strain evidence="2">R4</strain>
    </source>
</reference>
<evidence type="ECO:0000313" key="3">
    <source>
        <dbReference type="Proteomes" id="UP001285354"/>
    </source>
</evidence>
<organism evidence="2 3">
    <name type="scientific">Diplocarpon rosae</name>
    <dbReference type="NCBI Taxonomy" id="946125"/>
    <lineage>
        <taxon>Eukaryota</taxon>
        <taxon>Fungi</taxon>
        <taxon>Dikarya</taxon>
        <taxon>Ascomycota</taxon>
        <taxon>Pezizomycotina</taxon>
        <taxon>Leotiomycetes</taxon>
        <taxon>Helotiales</taxon>
        <taxon>Drepanopezizaceae</taxon>
        <taxon>Diplocarpon</taxon>
    </lineage>
</organism>
<dbReference type="Proteomes" id="UP001285354">
    <property type="component" value="Unassembled WGS sequence"/>
</dbReference>
<evidence type="ECO:0000256" key="1">
    <source>
        <dbReference type="SAM" id="MobiDB-lite"/>
    </source>
</evidence>
<comment type="caution">
    <text evidence="2">The sequence shown here is derived from an EMBL/GenBank/DDBJ whole genome shotgun (WGS) entry which is preliminary data.</text>
</comment>
<protein>
    <submittedName>
        <fullName evidence="2">Uncharacterized protein</fullName>
    </submittedName>
</protein>